<dbReference type="InterPro" id="IPR006620">
    <property type="entry name" value="Pro_4_hyd_alph"/>
</dbReference>
<evidence type="ECO:0000256" key="1">
    <source>
        <dbReference type="ARBA" id="ARBA00001961"/>
    </source>
</evidence>
<evidence type="ECO:0000256" key="5">
    <source>
        <dbReference type="ARBA" id="ARBA00023004"/>
    </source>
</evidence>
<name>A0A7R9C2R0_9CRUS</name>
<dbReference type="GO" id="GO:0016705">
    <property type="term" value="F:oxidoreductase activity, acting on paired donors, with incorporation or reduction of molecular oxygen"/>
    <property type="evidence" value="ECO:0007669"/>
    <property type="project" value="InterPro"/>
</dbReference>
<dbReference type="GO" id="GO:0031418">
    <property type="term" value="F:L-ascorbic acid binding"/>
    <property type="evidence" value="ECO:0007669"/>
    <property type="project" value="InterPro"/>
</dbReference>
<dbReference type="Proteomes" id="UP000678499">
    <property type="component" value="Unassembled WGS sequence"/>
</dbReference>
<dbReference type="GO" id="GO:0005506">
    <property type="term" value="F:iron ion binding"/>
    <property type="evidence" value="ECO:0007669"/>
    <property type="project" value="InterPro"/>
</dbReference>
<reference evidence="7" key="1">
    <citation type="submission" date="2020-11" db="EMBL/GenBank/DDBJ databases">
        <authorList>
            <person name="Tran Van P."/>
        </authorList>
    </citation>
    <scope>NUCLEOTIDE SEQUENCE</scope>
</reference>
<evidence type="ECO:0000256" key="2">
    <source>
        <dbReference type="ARBA" id="ARBA00022723"/>
    </source>
</evidence>
<keyword evidence="2" id="KW-0479">Metal-binding</keyword>
<dbReference type="SMART" id="SM00702">
    <property type="entry name" value="P4Hc"/>
    <property type="match status" value="1"/>
</dbReference>
<keyword evidence="3" id="KW-0223">Dioxygenase</keyword>
<proteinExistence type="predicted"/>
<dbReference type="Gene3D" id="2.60.120.620">
    <property type="entry name" value="q2cbj1_9rhob like domain"/>
    <property type="match status" value="1"/>
</dbReference>
<protein>
    <recommendedName>
        <fullName evidence="6">Fe2OG dioxygenase domain-containing protein</fullName>
    </recommendedName>
</protein>
<comment type="cofactor">
    <cofactor evidence="1">
        <name>L-ascorbate</name>
        <dbReference type="ChEBI" id="CHEBI:38290"/>
    </cofactor>
</comment>
<evidence type="ECO:0000313" key="7">
    <source>
        <dbReference type="EMBL" id="CAD7284541.1"/>
    </source>
</evidence>
<organism evidence="7">
    <name type="scientific">Notodromas monacha</name>
    <dbReference type="NCBI Taxonomy" id="399045"/>
    <lineage>
        <taxon>Eukaryota</taxon>
        <taxon>Metazoa</taxon>
        <taxon>Ecdysozoa</taxon>
        <taxon>Arthropoda</taxon>
        <taxon>Crustacea</taxon>
        <taxon>Oligostraca</taxon>
        <taxon>Ostracoda</taxon>
        <taxon>Podocopa</taxon>
        <taxon>Podocopida</taxon>
        <taxon>Cypridocopina</taxon>
        <taxon>Cypridoidea</taxon>
        <taxon>Cyprididae</taxon>
        <taxon>Notodromas</taxon>
    </lineage>
</organism>
<dbReference type="InterPro" id="IPR050757">
    <property type="entry name" value="Collagen_mod_GT25"/>
</dbReference>
<dbReference type="AlphaFoldDB" id="A0A7R9C2R0"/>
<dbReference type="EMBL" id="CAJPEX010008629">
    <property type="protein sequence ID" value="CAG0924693.1"/>
    <property type="molecule type" value="Genomic_DNA"/>
</dbReference>
<keyword evidence="8" id="KW-1185">Reference proteome</keyword>
<dbReference type="EMBL" id="OA890666">
    <property type="protein sequence ID" value="CAD7284541.1"/>
    <property type="molecule type" value="Genomic_DNA"/>
</dbReference>
<dbReference type="PANTHER" id="PTHR10730">
    <property type="entry name" value="PROCOLLAGEN-LYSINE,2-OXOGLUTARATE 5-DIOXYGENASE/GLYCOSYLTRANSFERASE 25 FAMILY MEMBER"/>
    <property type="match status" value="1"/>
</dbReference>
<evidence type="ECO:0000313" key="8">
    <source>
        <dbReference type="Proteomes" id="UP000678499"/>
    </source>
</evidence>
<dbReference type="PROSITE" id="PS51471">
    <property type="entry name" value="FE2OG_OXY"/>
    <property type="match status" value="1"/>
</dbReference>
<evidence type="ECO:0000259" key="6">
    <source>
        <dbReference type="PROSITE" id="PS51471"/>
    </source>
</evidence>
<keyword evidence="5" id="KW-0408">Iron</keyword>
<evidence type="ECO:0000256" key="4">
    <source>
        <dbReference type="ARBA" id="ARBA00023002"/>
    </source>
</evidence>
<gene>
    <name evidence="7" type="ORF">NMOB1V02_LOCUS12146</name>
</gene>
<evidence type="ECO:0000256" key="3">
    <source>
        <dbReference type="ARBA" id="ARBA00022964"/>
    </source>
</evidence>
<dbReference type="GO" id="GO:0051213">
    <property type="term" value="F:dioxygenase activity"/>
    <property type="evidence" value="ECO:0007669"/>
    <property type="project" value="UniProtKB-KW"/>
</dbReference>
<feature type="domain" description="Fe2OG dioxygenase" evidence="6">
    <location>
        <begin position="228"/>
        <end position="320"/>
    </location>
</feature>
<sequence>MNKTAVCPFLECSSSLKSNVVPFGSYSQQDTEFSRFRGIQIVFCATDAILLRTKVLQKMLANHPEITLFEMGNEYLCKALDNEGIFIFSTSLETFGHMIHSEDFKQGSTEGELYELVKNPFDWRQRYLHPEFELYLNGSKLIKEPCPDVYWFPLMTERYCKSIIREFETFGFWGNGSEEDPRNDGHEPVPTVDVYFTDMGLHETWMQFLRVILFEMVQKVYRGFSRGPPESAHTFLVRYQLGEQTYLRSHEDTAIYTINIAMNPNSDFTGAGLRFSKSECFIPETEMGWGLLHPSRLTHNHEAKPIRSGKRYVQVSFIDNE</sequence>
<dbReference type="PANTHER" id="PTHR10730:SF45">
    <property type="entry name" value="PROCOLLAGEN-LYSINE,2-OXOGLUTARATE 5-DIOXYGENASE"/>
    <property type="match status" value="1"/>
</dbReference>
<accession>A0A7R9C2R0</accession>
<keyword evidence="4" id="KW-0560">Oxidoreductase</keyword>
<dbReference type="InterPro" id="IPR005123">
    <property type="entry name" value="Oxoglu/Fe-dep_dioxygenase_dom"/>
</dbReference>
<dbReference type="OrthoDB" id="69177at2759"/>